<proteinExistence type="predicted"/>
<dbReference type="InterPro" id="IPR036779">
    <property type="entry name" value="LysM_dom_sf"/>
</dbReference>
<dbReference type="PROSITE" id="PS51782">
    <property type="entry name" value="LYSM"/>
    <property type="match status" value="1"/>
</dbReference>
<keyword evidence="5" id="KW-1185">Reference proteome</keyword>
<dbReference type="InterPro" id="IPR050570">
    <property type="entry name" value="Cell_wall_metabolism_enzyme"/>
</dbReference>
<dbReference type="Pfam" id="PF01476">
    <property type="entry name" value="LysM"/>
    <property type="match status" value="2"/>
</dbReference>
<dbReference type="InterPro" id="IPR018392">
    <property type="entry name" value="LysM"/>
</dbReference>
<dbReference type="SUPFAM" id="SSF54106">
    <property type="entry name" value="LysM domain"/>
    <property type="match status" value="1"/>
</dbReference>
<dbReference type="CDD" id="cd12797">
    <property type="entry name" value="M23_peptidase"/>
    <property type="match status" value="1"/>
</dbReference>
<sequence>MRQTRLRRPMRLTLMAGTSAILLAGCENQPLDYDMRSTFGDGFSTAEAARGPLADRPKPDARGVIAYPNYQVAVARRGDTLKDVAARVGADSGELARYNGIDPGVPLRQGEIIALPRRVAEPAPGTNGAVDITTLAGSAIDRAPATPSVQTQSLPPASTGTTAPQPTAPQPTAPQSAKEPVRHRVERGETAYTVARLYNVPVKALAEWNGLGPDFAIREGQFLLIPVEKQAPPRQATNTASSAAASRPVQPVTSAPGAGSPTPTPPSAAKPLPQDETAKPLPPKVEPKEPVADVGKPTAPAKTTKMTPPVQGSIIRAYSKGKNEGINIKGNPGGPVKAAEGGTVAAITKSAEGIPIVVVRHPDNLLTVYANVDGVNVAKGDTVSRGQQIAKLRGGSESHVHFEVRKGFESVDPTPYIQ</sequence>
<comment type="caution">
    <text evidence="4">The sequence shown here is derived from an EMBL/GenBank/DDBJ whole genome shotgun (WGS) entry which is preliminary data.</text>
</comment>
<dbReference type="InterPro" id="IPR011055">
    <property type="entry name" value="Dup_hybrid_motif"/>
</dbReference>
<feature type="compositionally biased region" description="Low complexity" evidence="1">
    <location>
        <begin position="296"/>
        <end position="308"/>
    </location>
</feature>
<dbReference type="RefSeq" id="WP_162931846.1">
    <property type="nucleotide sequence ID" value="NZ_JBHSWA010000001.1"/>
</dbReference>
<dbReference type="EMBL" id="JBHSWA010000001">
    <property type="protein sequence ID" value="MFC6642657.1"/>
    <property type="molecule type" value="Genomic_DNA"/>
</dbReference>
<dbReference type="Gene3D" id="2.70.70.10">
    <property type="entry name" value="Glucose Permease (Domain IIA)"/>
    <property type="match status" value="1"/>
</dbReference>
<evidence type="ECO:0000259" key="3">
    <source>
        <dbReference type="PROSITE" id="PS51782"/>
    </source>
</evidence>
<feature type="domain" description="LysM" evidence="3">
    <location>
        <begin position="181"/>
        <end position="225"/>
    </location>
</feature>
<evidence type="ECO:0000256" key="2">
    <source>
        <dbReference type="SAM" id="SignalP"/>
    </source>
</evidence>
<evidence type="ECO:0000256" key="1">
    <source>
        <dbReference type="SAM" id="MobiDB-lite"/>
    </source>
</evidence>
<feature type="region of interest" description="Disordered" evidence="1">
    <location>
        <begin position="145"/>
        <end position="185"/>
    </location>
</feature>
<gene>
    <name evidence="4" type="ORF">ACFQAU_14045</name>
</gene>
<accession>A0ABW1YZR8</accession>
<dbReference type="SUPFAM" id="SSF51261">
    <property type="entry name" value="Duplicated hybrid motif"/>
    <property type="match status" value="1"/>
</dbReference>
<dbReference type="PROSITE" id="PS51257">
    <property type="entry name" value="PROKAR_LIPOPROTEIN"/>
    <property type="match status" value="1"/>
</dbReference>
<feature type="signal peptide" evidence="2">
    <location>
        <begin position="1"/>
        <end position="24"/>
    </location>
</feature>
<reference evidence="5" key="1">
    <citation type="journal article" date="2019" name="Int. J. Syst. Evol. Microbiol.">
        <title>The Global Catalogue of Microorganisms (GCM) 10K type strain sequencing project: providing services to taxonomists for standard genome sequencing and annotation.</title>
        <authorList>
            <consortium name="The Broad Institute Genomics Platform"/>
            <consortium name="The Broad Institute Genome Sequencing Center for Infectious Disease"/>
            <person name="Wu L."/>
            <person name="Ma J."/>
        </authorList>
    </citation>
    <scope>NUCLEOTIDE SEQUENCE [LARGE SCALE GENOMIC DNA]</scope>
    <source>
        <strain evidence="5">NBRC 111368</strain>
    </source>
</reference>
<organism evidence="4 5">
    <name type="scientific">Sulfitobacter profundi</name>
    <dbReference type="NCBI Taxonomy" id="2679961"/>
    <lineage>
        <taxon>Bacteria</taxon>
        <taxon>Pseudomonadati</taxon>
        <taxon>Pseudomonadota</taxon>
        <taxon>Alphaproteobacteria</taxon>
        <taxon>Rhodobacterales</taxon>
        <taxon>Roseobacteraceae</taxon>
        <taxon>Sulfitobacter</taxon>
    </lineage>
</organism>
<evidence type="ECO:0000313" key="5">
    <source>
        <dbReference type="Proteomes" id="UP001596403"/>
    </source>
</evidence>
<protein>
    <submittedName>
        <fullName evidence="4">Peptidoglycan DD-metalloendopeptidase family protein</fullName>
    </submittedName>
</protein>
<dbReference type="PANTHER" id="PTHR21666:SF270">
    <property type="entry name" value="MUREIN HYDROLASE ACTIVATOR ENVC"/>
    <property type="match status" value="1"/>
</dbReference>
<keyword evidence="2" id="KW-0732">Signal</keyword>
<evidence type="ECO:0000313" key="4">
    <source>
        <dbReference type="EMBL" id="MFC6642657.1"/>
    </source>
</evidence>
<name>A0ABW1YZR8_9RHOB</name>
<feature type="chain" id="PRO_5047226064" evidence="2">
    <location>
        <begin position="25"/>
        <end position="418"/>
    </location>
</feature>
<feature type="compositionally biased region" description="Low complexity" evidence="1">
    <location>
        <begin position="155"/>
        <end position="165"/>
    </location>
</feature>
<dbReference type="CDD" id="cd00118">
    <property type="entry name" value="LysM"/>
    <property type="match status" value="1"/>
</dbReference>
<dbReference type="Pfam" id="PF01551">
    <property type="entry name" value="Peptidase_M23"/>
    <property type="match status" value="1"/>
</dbReference>
<dbReference type="Proteomes" id="UP001596403">
    <property type="component" value="Unassembled WGS sequence"/>
</dbReference>
<dbReference type="PANTHER" id="PTHR21666">
    <property type="entry name" value="PEPTIDASE-RELATED"/>
    <property type="match status" value="1"/>
</dbReference>
<dbReference type="Gene3D" id="3.10.350.10">
    <property type="entry name" value="LysM domain"/>
    <property type="match status" value="1"/>
</dbReference>
<dbReference type="SMART" id="SM00257">
    <property type="entry name" value="LysM"/>
    <property type="match status" value="2"/>
</dbReference>
<dbReference type="InterPro" id="IPR016047">
    <property type="entry name" value="M23ase_b-sheet_dom"/>
</dbReference>
<feature type="region of interest" description="Disordered" evidence="1">
    <location>
        <begin position="233"/>
        <end position="308"/>
    </location>
</feature>